<dbReference type="Proteomes" id="UP000294662">
    <property type="component" value="Unassembled WGS sequence"/>
</dbReference>
<accession>A0A4R5EL95</accession>
<protein>
    <submittedName>
        <fullName evidence="1">Uncharacterized protein</fullName>
    </submittedName>
</protein>
<sequence>MLHMFLQHLDKIQASTPSLKNDVHLGGGKEFAKRSQRVNIDIKKYQDMIDHPGMSADERHQIVDALWSMMVMFVDLGFNLQDASSD</sequence>
<dbReference type="OrthoDB" id="7876422at2"/>
<name>A0A4R5EL95_9RHOB</name>
<dbReference type="AlphaFoldDB" id="A0A4R5EL95"/>
<gene>
    <name evidence="1" type="ORF">E1B25_17935</name>
</gene>
<reference evidence="1 2" key="1">
    <citation type="submission" date="2019-03" db="EMBL/GenBank/DDBJ databases">
        <authorList>
            <person name="Zhang S."/>
        </authorList>
    </citation>
    <scope>NUCLEOTIDE SEQUENCE [LARGE SCALE GENOMIC DNA]</scope>
    <source>
        <strain evidence="1 2">S4J41</strain>
    </source>
</reference>
<dbReference type="RefSeq" id="WP_132830969.1">
    <property type="nucleotide sequence ID" value="NZ_SMFP01000014.1"/>
</dbReference>
<proteinExistence type="predicted"/>
<keyword evidence="2" id="KW-1185">Reference proteome</keyword>
<evidence type="ECO:0000313" key="1">
    <source>
        <dbReference type="EMBL" id="TDE35282.1"/>
    </source>
</evidence>
<organism evidence="1 2">
    <name type="scientific">Antarcticimicrobium sediminis</name>
    <dbReference type="NCBI Taxonomy" id="2546227"/>
    <lineage>
        <taxon>Bacteria</taxon>
        <taxon>Pseudomonadati</taxon>
        <taxon>Pseudomonadota</taxon>
        <taxon>Alphaproteobacteria</taxon>
        <taxon>Rhodobacterales</taxon>
        <taxon>Paracoccaceae</taxon>
        <taxon>Antarcticimicrobium</taxon>
    </lineage>
</organism>
<evidence type="ECO:0000313" key="2">
    <source>
        <dbReference type="Proteomes" id="UP000294662"/>
    </source>
</evidence>
<dbReference type="EMBL" id="SMFP01000014">
    <property type="protein sequence ID" value="TDE35282.1"/>
    <property type="molecule type" value="Genomic_DNA"/>
</dbReference>
<comment type="caution">
    <text evidence="1">The sequence shown here is derived from an EMBL/GenBank/DDBJ whole genome shotgun (WGS) entry which is preliminary data.</text>
</comment>